<evidence type="ECO:0000313" key="15">
    <source>
        <dbReference type="Proteomes" id="UP000830116"/>
    </source>
</evidence>
<proteinExistence type="inferred from homology"/>
<evidence type="ECO:0000256" key="12">
    <source>
        <dbReference type="RuleBase" id="RU004249"/>
    </source>
</evidence>
<protein>
    <recommendedName>
        <fullName evidence="11">Aspartokinase</fullName>
        <ecNumber evidence="11">2.7.2.4</ecNumber>
    </recommendedName>
</protein>
<evidence type="ECO:0000259" key="13">
    <source>
        <dbReference type="Pfam" id="PF00696"/>
    </source>
</evidence>
<evidence type="ECO:0000256" key="9">
    <source>
        <dbReference type="ARBA" id="ARBA00023154"/>
    </source>
</evidence>
<evidence type="ECO:0000256" key="2">
    <source>
        <dbReference type="ARBA" id="ARBA00004986"/>
    </source>
</evidence>
<evidence type="ECO:0000256" key="1">
    <source>
        <dbReference type="ARBA" id="ARBA00004766"/>
    </source>
</evidence>
<keyword evidence="12" id="KW-0028">Amino-acid biosynthesis</keyword>
<dbReference type="CDD" id="cd04261">
    <property type="entry name" value="AAK_AKii-LysC-BS"/>
    <property type="match status" value="1"/>
</dbReference>
<gene>
    <name evidence="14" type="ORF">MNR06_09470</name>
</gene>
<keyword evidence="7 11" id="KW-0418">Kinase</keyword>
<dbReference type="InterPro" id="IPR001341">
    <property type="entry name" value="Asp_kinase"/>
</dbReference>
<comment type="pathway">
    <text evidence="3 12">Amino-acid biosynthesis; L-threonine biosynthesis; L-threonine from L-aspartate: step 1/5.</text>
</comment>
<comment type="pathway">
    <text evidence="2 12">Amino-acid biosynthesis; L-methionine biosynthesis via de novo pathway; L-homoserine from L-aspartate: step 1/3.</text>
</comment>
<evidence type="ECO:0000256" key="6">
    <source>
        <dbReference type="ARBA" id="ARBA00022741"/>
    </source>
</evidence>
<accession>A0ABY4C7P3</accession>
<evidence type="ECO:0000256" key="8">
    <source>
        <dbReference type="ARBA" id="ARBA00022840"/>
    </source>
</evidence>
<evidence type="ECO:0000256" key="4">
    <source>
        <dbReference type="ARBA" id="ARBA00010122"/>
    </source>
</evidence>
<keyword evidence="8" id="KW-0067">ATP-binding</keyword>
<dbReference type="NCBIfam" id="TIGR00657">
    <property type="entry name" value="asp_kinases"/>
    <property type="match status" value="1"/>
</dbReference>
<organism evidence="14 15">
    <name type="scientific">Bdellovibrio reynosensis</name>
    <dbReference type="NCBI Taxonomy" id="2835041"/>
    <lineage>
        <taxon>Bacteria</taxon>
        <taxon>Pseudomonadati</taxon>
        <taxon>Bdellovibrionota</taxon>
        <taxon>Bdellovibrionia</taxon>
        <taxon>Bdellovibrionales</taxon>
        <taxon>Pseudobdellovibrionaceae</taxon>
        <taxon>Bdellovibrio</taxon>
    </lineage>
</organism>
<dbReference type="PIRSF" id="PIRSF000726">
    <property type="entry name" value="Asp_kin"/>
    <property type="match status" value="1"/>
</dbReference>
<keyword evidence="6" id="KW-0547">Nucleotide-binding</keyword>
<dbReference type="EC" id="2.7.2.4" evidence="11"/>
<keyword evidence="5 11" id="KW-0808">Transferase</keyword>
<evidence type="ECO:0000256" key="11">
    <source>
        <dbReference type="RuleBase" id="RU003448"/>
    </source>
</evidence>
<dbReference type="EMBL" id="CP093442">
    <property type="protein sequence ID" value="UOE99926.1"/>
    <property type="molecule type" value="Genomic_DNA"/>
</dbReference>
<evidence type="ECO:0000313" key="14">
    <source>
        <dbReference type="EMBL" id="UOE99926.1"/>
    </source>
</evidence>
<evidence type="ECO:0000256" key="5">
    <source>
        <dbReference type="ARBA" id="ARBA00022679"/>
    </source>
</evidence>
<dbReference type="Proteomes" id="UP000830116">
    <property type="component" value="Chromosome"/>
</dbReference>
<dbReference type="SUPFAM" id="SSF53633">
    <property type="entry name" value="Carbamate kinase-like"/>
    <property type="match status" value="1"/>
</dbReference>
<reference evidence="14" key="1">
    <citation type="submission" date="2022-03" db="EMBL/GenBank/DDBJ databases">
        <title>Genome Identification and Characterization of new species Bdellovibrio reynosense LBG001 sp. nov. from a Mexico soil sample.</title>
        <authorList>
            <person name="Camilli A."/>
            <person name="Ajao Y."/>
            <person name="Guo X."/>
        </authorList>
    </citation>
    <scope>NUCLEOTIDE SEQUENCE</scope>
    <source>
        <strain evidence="14">LBG001</strain>
    </source>
</reference>
<name>A0ABY4C7P3_9BACT</name>
<comment type="catalytic activity">
    <reaction evidence="10 11">
        <text>L-aspartate + ATP = 4-phospho-L-aspartate + ADP</text>
        <dbReference type="Rhea" id="RHEA:23776"/>
        <dbReference type="ChEBI" id="CHEBI:29991"/>
        <dbReference type="ChEBI" id="CHEBI:30616"/>
        <dbReference type="ChEBI" id="CHEBI:57535"/>
        <dbReference type="ChEBI" id="CHEBI:456216"/>
        <dbReference type="EC" id="2.7.2.4"/>
    </reaction>
</comment>
<comment type="similarity">
    <text evidence="4 11">Belongs to the aspartokinase family.</text>
</comment>
<evidence type="ECO:0000256" key="3">
    <source>
        <dbReference type="ARBA" id="ARBA00005139"/>
    </source>
</evidence>
<dbReference type="PANTHER" id="PTHR21499:SF3">
    <property type="entry name" value="ASPARTOKINASE"/>
    <property type="match status" value="1"/>
</dbReference>
<evidence type="ECO:0000256" key="7">
    <source>
        <dbReference type="ARBA" id="ARBA00022777"/>
    </source>
</evidence>
<dbReference type="RefSeq" id="WP_243535402.1">
    <property type="nucleotide sequence ID" value="NZ_CP093442.1"/>
</dbReference>
<sequence length="395" mass="43114">MKPLIVQKYGGATLADPEKIKSVASRVCAQSNENSLIVVVSAMGKTTNSLIDLANQVSGHPHRREMDMLLTVGERISMSLMSMALNDLGCSAISFTGSQAGIFTDDSHVNAFIKDVKPFRVEESLKKDQVVILAGFQGVSPQTKEITTLGRGGSDTSAVAMAASFNAERCEILKDVPAVFTADPNIVKSARPLMELNYDQMMDMTFWGAKVLHYRSVELAKQRNVTLYIGPASNKTSDGTLVKKGLNMFETCKALSLNSHETVVGILCKEKNPAKALKELQTLFDQKQIAFPQLLQCEMNADKTEMLLTGPAEIVQAIKKDLANHQRFTLLPNDFSTVTLTCTGATSPEITQNILNILAEKELPSHRLMMSAMSVTVLVDAPIRKQVIESLHALI</sequence>
<dbReference type="InterPro" id="IPR036393">
    <property type="entry name" value="AceGlu_kinase-like_sf"/>
</dbReference>
<dbReference type="GO" id="GO:0004072">
    <property type="term" value="F:aspartate kinase activity"/>
    <property type="evidence" value="ECO:0007669"/>
    <property type="project" value="UniProtKB-EC"/>
</dbReference>
<dbReference type="InterPro" id="IPR005260">
    <property type="entry name" value="Asp_kin_monofn"/>
</dbReference>
<keyword evidence="15" id="KW-1185">Reference proteome</keyword>
<comment type="pathway">
    <text evidence="1 12">Amino-acid biosynthesis; L-lysine biosynthesis via DAP pathway; (S)-tetrahydrodipicolinate from L-aspartate: step 1/4.</text>
</comment>
<dbReference type="PANTHER" id="PTHR21499">
    <property type="entry name" value="ASPARTATE KINASE"/>
    <property type="match status" value="1"/>
</dbReference>
<feature type="domain" description="Aspartate/glutamate/uridylate kinase" evidence="13">
    <location>
        <begin position="4"/>
        <end position="229"/>
    </location>
</feature>
<dbReference type="InterPro" id="IPR041740">
    <property type="entry name" value="AKii-LysC-BS"/>
</dbReference>
<dbReference type="Gene3D" id="3.40.1160.10">
    <property type="entry name" value="Acetylglutamate kinase-like"/>
    <property type="match status" value="1"/>
</dbReference>
<evidence type="ECO:0000256" key="10">
    <source>
        <dbReference type="ARBA" id="ARBA00047872"/>
    </source>
</evidence>
<dbReference type="Pfam" id="PF00696">
    <property type="entry name" value="AA_kinase"/>
    <property type="match status" value="1"/>
</dbReference>
<keyword evidence="9" id="KW-0457">Lysine biosynthesis</keyword>
<dbReference type="InterPro" id="IPR001048">
    <property type="entry name" value="Asp/Glu/Uridylate_kinase"/>
</dbReference>